<organism evidence="5">
    <name type="scientific">Vibrio splendidus</name>
    <dbReference type="NCBI Taxonomy" id="29497"/>
    <lineage>
        <taxon>Bacteria</taxon>
        <taxon>Pseudomonadati</taxon>
        <taxon>Pseudomonadota</taxon>
        <taxon>Gammaproteobacteria</taxon>
        <taxon>Vibrionales</taxon>
        <taxon>Vibrionaceae</taxon>
        <taxon>Vibrio</taxon>
    </lineage>
</organism>
<feature type="domain" description="Bacteriophage T5 Orf172 DNA-binding" evidence="3">
    <location>
        <begin position="361"/>
        <end position="444"/>
    </location>
</feature>
<dbReference type="InterPro" id="IPR018306">
    <property type="entry name" value="Phage_T5_Orf172_DNA-bd"/>
</dbReference>
<dbReference type="SMART" id="SM00974">
    <property type="entry name" value="T5orf172"/>
    <property type="match status" value="1"/>
</dbReference>
<evidence type="ECO:0000313" key="5">
    <source>
        <dbReference type="EMBL" id="AKN37514.1"/>
    </source>
</evidence>
<proteinExistence type="predicted"/>
<feature type="coiled-coil region" evidence="1">
    <location>
        <begin position="213"/>
        <end position="351"/>
    </location>
</feature>
<dbReference type="EMBL" id="KP795507">
    <property type="protein sequence ID" value="AKN36713.1"/>
    <property type="molecule type" value="Genomic_DNA"/>
</dbReference>
<evidence type="ECO:0000313" key="4">
    <source>
        <dbReference type="EMBL" id="AKN36713.1"/>
    </source>
</evidence>
<accession>A0A0H3ZUI0</accession>
<feature type="coiled-coil region" evidence="1">
    <location>
        <begin position="29"/>
        <end position="59"/>
    </location>
</feature>
<sequence>MPQSAFANLPPLPFLVISALLAVVLFIFITRLKSTKQELEDSKQETKKASQALADYEMQYSGIINVDKEIEVRNQASKLRQDEANAVFLEVTNDIEQLKSSYKEKKGIYDSLIHKIGIYDDDVELLELGFYEPHFDFDTAEQFKEKVHECKERQKDLLRLKDASGAIYCTTEWTVGNSKVEGKKMTDRGIRLTARAFNNECEAAIANCTWKNVVKMEARINKAFEAINKLNESNTIVISNKYLQLKVEELRLTHEHKEKKQTEKEEQAEIKAQMREEAKIEAEIKKAEQEAIKEEARFSKALVTARKQLESANDEARSKLEEQIAQLQSDLEAAEQKHQRAQSMAEQTKQGHVYVISNIGSFGENVYKIGMTRRLEPMDRVKELGDASVPFSFDVHAMIHTTDAPSLEKELHRVFDNDRLNMVNRRKEFFQVDLSDIKKAVKNFDIDDAEFIETAVAQDFNETKAIRKQAELKEAIELGAITDLTKTKEPEFAESI</sequence>
<keyword evidence="1" id="KW-0175">Coiled coil</keyword>
<dbReference type="AlphaFoldDB" id="A0A0H3ZUI0"/>
<protein>
    <submittedName>
        <fullName evidence="5">UPF0325 protein YaeH</fullName>
    </submittedName>
</protein>
<dbReference type="EMBL" id="KP795539">
    <property type="protein sequence ID" value="AKN37514.1"/>
    <property type="molecule type" value="Genomic_DNA"/>
</dbReference>
<name>A0A0H3ZUI0_VIBSP</name>
<keyword evidence="2" id="KW-0472">Membrane</keyword>
<evidence type="ECO:0000256" key="1">
    <source>
        <dbReference type="SAM" id="Coils"/>
    </source>
</evidence>
<dbReference type="InterPro" id="IPR025280">
    <property type="entry name" value="SNIPE"/>
</dbReference>
<keyword evidence="2" id="KW-0812">Transmembrane</keyword>
<dbReference type="Pfam" id="PF13250">
    <property type="entry name" value="SNIPE"/>
    <property type="match status" value="1"/>
</dbReference>
<keyword evidence="2" id="KW-1133">Transmembrane helix</keyword>
<dbReference type="Pfam" id="PF13455">
    <property type="entry name" value="MUG113"/>
    <property type="match status" value="1"/>
</dbReference>
<feature type="transmembrane region" description="Helical" evidence="2">
    <location>
        <begin position="12"/>
        <end position="29"/>
    </location>
</feature>
<reference evidence="5" key="1">
    <citation type="journal article" date="2015" name="MBio">
        <title>Eco-Evolutionary Dynamics of Episomes among Ecologically Cohesive Bacterial Populations.</title>
        <authorList>
            <person name="Xue H."/>
            <person name="Cordero O.X."/>
            <person name="Camas F.M."/>
            <person name="Trimble W."/>
            <person name="Meyer F."/>
            <person name="Guglielmini J."/>
            <person name="Rocha E.P."/>
            <person name="Polz M.F."/>
        </authorList>
    </citation>
    <scope>NUCLEOTIDE SEQUENCE</scope>
    <source>
        <strain evidence="5">5S_214</strain>
        <strain evidence="4">5S_235</strain>
    </source>
</reference>
<evidence type="ECO:0000256" key="2">
    <source>
        <dbReference type="SAM" id="Phobius"/>
    </source>
</evidence>
<dbReference type="RefSeq" id="WP_102474456.1">
    <property type="nucleotide sequence ID" value="NZ_CAWNSL010000019.1"/>
</dbReference>
<evidence type="ECO:0000259" key="3">
    <source>
        <dbReference type="SMART" id="SM00974"/>
    </source>
</evidence>